<dbReference type="PANTHER" id="PTHR48022">
    <property type="entry name" value="PLASTIDIC GLUCOSE TRANSPORTER 4"/>
    <property type="match status" value="1"/>
</dbReference>
<dbReference type="EMBL" id="MDYP01000056">
    <property type="protein sequence ID" value="OQE00224.1"/>
    <property type="molecule type" value="Genomic_DNA"/>
</dbReference>
<keyword evidence="4 5" id="KW-0472">Membrane</keyword>
<evidence type="ECO:0000256" key="5">
    <source>
        <dbReference type="SAM" id="Phobius"/>
    </source>
</evidence>
<comment type="caution">
    <text evidence="6">The sequence shown here is derived from an EMBL/GenBank/DDBJ whole genome shotgun (WGS) entry which is preliminary data.</text>
</comment>
<dbReference type="AlphaFoldDB" id="A0A1V6RFC5"/>
<keyword evidence="2 5" id="KW-0812">Transmembrane</keyword>
<evidence type="ECO:0000256" key="4">
    <source>
        <dbReference type="ARBA" id="ARBA00023136"/>
    </source>
</evidence>
<dbReference type="GO" id="GO:0005351">
    <property type="term" value="F:carbohydrate:proton symporter activity"/>
    <property type="evidence" value="ECO:0007669"/>
    <property type="project" value="TreeGrafter"/>
</dbReference>
<gene>
    <name evidence="6" type="ORF">PENVUL_c056G10186</name>
</gene>
<evidence type="ECO:0000313" key="6">
    <source>
        <dbReference type="EMBL" id="OQE00224.1"/>
    </source>
</evidence>
<dbReference type="InterPro" id="IPR005828">
    <property type="entry name" value="MFS_sugar_transport-like"/>
</dbReference>
<keyword evidence="3 5" id="KW-1133">Transmembrane helix</keyword>
<dbReference type="SUPFAM" id="SSF103473">
    <property type="entry name" value="MFS general substrate transporter"/>
    <property type="match status" value="1"/>
</dbReference>
<evidence type="ECO:0000313" key="7">
    <source>
        <dbReference type="Proteomes" id="UP000191518"/>
    </source>
</evidence>
<dbReference type="InterPro" id="IPR036259">
    <property type="entry name" value="MFS_trans_sf"/>
</dbReference>
<comment type="subcellular location">
    <subcellularLocation>
        <location evidence="1">Membrane</location>
        <topology evidence="1">Multi-pass membrane protein</topology>
    </subcellularLocation>
</comment>
<name>A0A1V6RFC5_9EURO</name>
<dbReference type="InterPro" id="IPR050360">
    <property type="entry name" value="MFS_Sugar_Transporters"/>
</dbReference>
<sequence>MVNIPTTWAWRIPSILQCVPSLLAICFLPFVPESPRWLLANNQPEAAKEVLAVVIGVESLEEPDFVRVFNDISTVLETEAMNHPENAWKEIFTGKPNRRRLAILVSFGVMVQLLGNFVASYYLGEILTLAGIRSITTQLQVNVILSCWAFVVAVVGSLLLDVVGRRIQALSAIYAPAPFNVYLCRIETDL</sequence>
<feature type="transmembrane region" description="Helical" evidence="5">
    <location>
        <begin position="101"/>
        <end position="123"/>
    </location>
</feature>
<dbReference type="Gene3D" id="1.20.1250.20">
    <property type="entry name" value="MFS general substrate transporter like domains"/>
    <property type="match status" value="1"/>
</dbReference>
<evidence type="ECO:0000256" key="3">
    <source>
        <dbReference type="ARBA" id="ARBA00022989"/>
    </source>
</evidence>
<dbReference type="Proteomes" id="UP000191518">
    <property type="component" value="Unassembled WGS sequence"/>
</dbReference>
<protein>
    <recommendedName>
        <fullName evidence="8">Major facilitator superfamily (MFS) profile domain-containing protein</fullName>
    </recommendedName>
</protein>
<feature type="transmembrane region" description="Helical" evidence="5">
    <location>
        <begin position="143"/>
        <end position="163"/>
    </location>
</feature>
<dbReference type="InterPro" id="IPR005829">
    <property type="entry name" value="Sugar_transporter_CS"/>
</dbReference>
<proteinExistence type="predicted"/>
<dbReference type="GO" id="GO:0016020">
    <property type="term" value="C:membrane"/>
    <property type="evidence" value="ECO:0007669"/>
    <property type="project" value="UniProtKB-SubCell"/>
</dbReference>
<accession>A0A1V6RFC5</accession>
<dbReference type="PANTHER" id="PTHR48022:SF31">
    <property type="entry name" value="HEXOSE TRANSPORTER"/>
    <property type="match status" value="1"/>
</dbReference>
<evidence type="ECO:0008006" key="8">
    <source>
        <dbReference type="Google" id="ProtNLM"/>
    </source>
</evidence>
<organism evidence="6 7">
    <name type="scientific">Penicillium vulpinum</name>
    <dbReference type="NCBI Taxonomy" id="29845"/>
    <lineage>
        <taxon>Eukaryota</taxon>
        <taxon>Fungi</taxon>
        <taxon>Dikarya</taxon>
        <taxon>Ascomycota</taxon>
        <taxon>Pezizomycotina</taxon>
        <taxon>Eurotiomycetes</taxon>
        <taxon>Eurotiomycetidae</taxon>
        <taxon>Eurotiales</taxon>
        <taxon>Aspergillaceae</taxon>
        <taxon>Penicillium</taxon>
    </lineage>
</organism>
<evidence type="ECO:0000256" key="1">
    <source>
        <dbReference type="ARBA" id="ARBA00004141"/>
    </source>
</evidence>
<reference evidence="7" key="1">
    <citation type="journal article" date="2017" name="Nat. Microbiol.">
        <title>Global analysis of biosynthetic gene clusters reveals vast potential of secondary metabolite production in Penicillium species.</title>
        <authorList>
            <person name="Nielsen J.C."/>
            <person name="Grijseels S."/>
            <person name="Prigent S."/>
            <person name="Ji B."/>
            <person name="Dainat J."/>
            <person name="Nielsen K.F."/>
            <person name="Frisvad J.C."/>
            <person name="Workman M."/>
            <person name="Nielsen J."/>
        </authorList>
    </citation>
    <scope>NUCLEOTIDE SEQUENCE [LARGE SCALE GENOMIC DNA]</scope>
    <source>
        <strain evidence="7">IBT 29486</strain>
    </source>
</reference>
<dbReference type="PROSITE" id="PS00216">
    <property type="entry name" value="SUGAR_TRANSPORT_1"/>
    <property type="match status" value="1"/>
</dbReference>
<keyword evidence="7" id="KW-1185">Reference proteome</keyword>
<dbReference type="Pfam" id="PF00083">
    <property type="entry name" value="Sugar_tr"/>
    <property type="match status" value="1"/>
</dbReference>
<evidence type="ECO:0000256" key="2">
    <source>
        <dbReference type="ARBA" id="ARBA00022692"/>
    </source>
</evidence>